<feature type="compositionally biased region" description="Polar residues" evidence="1">
    <location>
        <begin position="833"/>
        <end position="860"/>
    </location>
</feature>
<feature type="compositionally biased region" description="Basic and acidic residues" evidence="1">
    <location>
        <begin position="917"/>
        <end position="927"/>
    </location>
</feature>
<dbReference type="AlphaFoldDB" id="A0AAW0ZMZ7"/>
<dbReference type="EMBL" id="JAWNGG020000167">
    <property type="protein sequence ID" value="KAK9298771.1"/>
    <property type="molecule type" value="Genomic_DNA"/>
</dbReference>
<gene>
    <name evidence="2" type="ORF">QLX08_008023</name>
</gene>
<keyword evidence="3" id="KW-1185">Reference proteome</keyword>
<feature type="region of interest" description="Disordered" evidence="1">
    <location>
        <begin position="560"/>
        <end position="584"/>
    </location>
</feature>
<name>A0AAW0ZMZ7_9HYME</name>
<feature type="region of interest" description="Disordered" evidence="1">
    <location>
        <begin position="789"/>
        <end position="944"/>
    </location>
</feature>
<accession>A0AAW0ZMZ7</accession>
<dbReference type="SUPFAM" id="SSF101447">
    <property type="entry name" value="Formin homology 2 domain (FH2 domain)"/>
    <property type="match status" value="1"/>
</dbReference>
<organism evidence="2 3">
    <name type="scientific">Tetragonisca angustula</name>
    <dbReference type="NCBI Taxonomy" id="166442"/>
    <lineage>
        <taxon>Eukaryota</taxon>
        <taxon>Metazoa</taxon>
        <taxon>Ecdysozoa</taxon>
        <taxon>Arthropoda</taxon>
        <taxon>Hexapoda</taxon>
        <taxon>Insecta</taxon>
        <taxon>Pterygota</taxon>
        <taxon>Neoptera</taxon>
        <taxon>Endopterygota</taxon>
        <taxon>Hymenoptera</taxon>
        <taxon>Apocrita</taxon>
        <taxon>Aculeata</taxon>
        <taxon>Apoidea</taxon>
        <taxon>Anthophila</taxon>
        <taxon>Apidae</taxon>
        <taxon>Tetragonisca</taxon>
    </lineage>
</organism>
<proteinExistence type="predicted"/>
<feature type="region of interest" description="Disordered" evidence="1">
    <location>
        <begin position="1"/>
        <end position="153"/>
    </location>
</feature>
<reference evidence="2 3" key="1">
    <citation type="submission" date="2024-05" db="EMBL/GenBank/DDBJ databases">
        <title>The nuclear and mitochondrial genome assemblies of Tetragonisca angustula (Apidae: Meliponini), a tiny yet remarkable pollinator in the Neotropics.</title>
        <authorList>
            <person name="Ferrari R."/>
            <person name="Ricardo P.C."/>
            <person name="Dias F.C."/>
            <person name="Araujo N.S."/>
            <person name="Soares D.O."/>
            <person name="Zhou Q.-S."/>
            <person name="Zhu C.-D."/>
            <person name="Coutinho L."/>
            <person name="Airas M.C."/>
            <person name="Batista T.M."/>
        </authorList>
    </citation>
    <scope>NUCLEOTIDE SEQUENCE [LARGE SCALE GENOMIC DNA]</scope>
    <source>
        <strain evidence="2">ASF017062</strain>
        <tissue evidence="2">Abdomen</tissue>
    </source>
</reference>
<feature type="compositionally biased region" description="Basic and acidic residues" evidence="1">
    <location>
        <begin position="125"/>
        <end position="143"/>
    </location>
</feature>
<evidence type="ECO:0000313" key="2">
    <source>
        <dbReference type="EMBL" id="KAK9298771.1"/>
    </source>
</evidence>
<feature type="compositionally biased region" description="Low complexity" evidence="1">
    <location>
        <begin position="1"/>
        <end position="20"/>
    </location>
</feature>
<evidence type="ECO:0000256" key="1">
    <source>
        <dbReference type="SAM" id="MobiDB-lite"/>
    </source>
</evidence>
<feature type="region of interest" description="Disordered" evidence="1">
    <location>
        <begin position="1177"/>
        <end position="1220"/>
    </location>
</feature>
<comment type="caution">
    <text evidence="2">The sequence shown here is derived from an EMBL/GenBank/DDBJ whole genome shotgun (WGS) entry which is preliminary data.</text>
</comment>
<feature type="region of interest" description="Disordered" evidence="1">
    <location>
        <begin position="610"/>
        <end position="630"/>
    </location>
</feature>
<dbReference type="Proteomes" id="UP001432146">
    <property type="component" value="Unassembled WGS sequence"/>
</dbReference>
<sequence>MHTTNVRSIVVSGAVSASNAPPVPPRRKKRKAKPAAIAKSAIEETSPTRLRKPDRKRLAPLPPPPPPPPPPPRAIRRIKSHVARDQPQETSNVQTEADDAEETLNSLSSMESPQPPSLQPEDVETEKNHDRNDRQSGRRRETNSPRGRPFVFETRNKYPPLFFTLHDFQNVMSNTMQQRDDDDDTNDEGCKPSVGLSDKCRGSIREFFEKPSLDDEEGNLCFRVTTTNLPFERCLDRAWTATFADRLIENVDESSRFIFEDYIDRSSKVNVRRSAGPMCCDSIQEEATIPRLTKVRFVIESPSSSTPDYELENDDEATCDSLQNIDPLADEEVEEVGWNRGSSVQLTEITDDMDCTDASRAFGQVQDIQEDPDEFGDVPFTSILRNSLDRWYSLENATNFIEAIDKSGQRGRVDPSDPLKQFPLRFDERLNVGEAESKTERCPPLADVSDQTVEDNKEYLDENDSSNGGCETENNNAKTEEAAPDSKWELIRNKVNANFVQDDSTICERNEYQTSEINSEKSTINGTMVLDQQPIRNEVESNALKGHLLSNRIEAEVSEEEVSSAEGGAEIGKQQAKTYSPDKSTGEYRRKLFVNESLRSMINRCDFTSNDLADESEDSDLRIDDDNEHDDVDDLNFGGIPTSECEIKRNDAKDEVRVTANKRTSKPECFVRRESIGVSVNIRRSSFLENMLSEDSDQAWTSCKIVAVHPKSPPSSLEREEKTLADDALNEPGKVDAEARMISEKSARVVTTSVSPTAVEKMGRTAGEVKCDVLNELLSSFSDIRLKPVNRERRSAAESQPRATSPPRRKKNDDEETELPSDSRGASLKDRSGSCNSSVEVKSVGTSLARQWQHAASLTTRRIRNDLDRGNESREKCEEPSLATESSTQLPGGGGVSSNRNEEPEEVDAGNAVNRVEGTESEDRSELSELSSKNTSKVLAEATKSDDVERLRMAGCSEKTDARREDVSRDGGAYARQLELSESLESSGDKSAIVRRIPRPHCNNNDNNRAVTPVAVSDDQSRNDTVTMITPGRVRSFVKYYEIRREATIDKDSKTSDRVDKDPVPGHQSVFSIRRGFEARSFEARNRDSRRETMAEHDLERSNGSARFSTACIVHGEFESSSRSTKVEDDYAEVRKQTMHLSPVSVSDSCHSTHAARAKRKKSVQFQSGFTVIGAKSSGENSFAGSPAGQDKKRSPDRPTLNDSLLTENVDSRAGQPEDLLDPRSFEERNAAAQMQAAAKCEECSGINRFVPKPETPRLVFYCTV</sequence>
<feature type="compositionally biased region" description="Basic and acidic residues" evidence="1">
    <location>
        <begin position="863"/>
        <end position="879"/>
    </location>
</feature>
<evidence type="ECO:0000313" key="3">
    <source>
        <dbReference type="Proteomes" id="UP001432146"/>
    </source>
</evidence>
<feature type="region of interest" description="Disordered" evidence="1">
    <location>
        <begin position="458"/>
        <end position="484"/>
    </location>
</feature>
<feature type="compositionally biased region" description="Polar residues" evidence="1">
    <location>
        <begin position="103"/>
        <end position="112"/>
    </location>
</feature>
<feature type="compositionally biased region" description="Pro residues" evidence="1">
    <location>
        <begin position="60"/>
        <end position="73"/>
    </location>
</feature>
<protein>
    <submittedName>
        <fullName evidence="2">Uncharacterized protein</fullName>
    </submittedName>
</protein>